<evidence type="ECO:0000313" key="4">
    <source>
        <dbReference type="Proteomes" id="UP001556367"/>
    </source>
</evidence>
<feature type="region of interest" description="Disordered" evidence="1">
    <location>
        <begin position="89"/>
        <end position="129"/>
    </location>
</feature>
<comment type="caution">
    <text evidence="3">The sequence shown here is derived from an EMBL/GenBank/DDBJ whole genome shotgun (WGS) entry which is preliminary data.</text>
</comment>
<dbReference type="EMBL" id="JASNQZ010000003">
    <property type="protein sequence ID" value="KAL0958849.1"/>
    <property type="molecule type" value="Genomic_DNA"/>
</dbReference>
<reference evidence="4" key="1">
    <citation type="submission" date="2024-06" db="EMBL/GenBank/DDBJ databases">
        <title>Multi-omics analyses provide insights into the biosynthesis of the anticancer antibiotic pleurotin in Hohenbuehelia grisea.</title>
        <authorList>
            <person name="Weaver J.A."/>
            <person name="Alberti F."/>
        </authorList>
    </citation>
    <scope>NUCLEOTIDE SEQUENCE [LARGE SCALE GENOMIC DNA]</scope>
    <source>
        <strain evidence="4">T-177</strain>
    </source>
</reference>
<feature type="compositionally biased region" description="Polar residues" evidence="1">
    <location>
        <begin position="1"/>
        <end position="12"/>
    </location>
</feature>
<feature type="transmembrane region" description="Helical" evidence="2">
    <location>
        <begin position="268"/>
        <end position="290"/>
    </location>
</feature>
<proteinExistence type="predicted"/>
<name>A0ABR3JSI7_9AGAR</name>
<sequence length="333" mass="36280">MSFMHPTSQDKSLVSVDRANLRSKNTIKKPQRRRTSSLPHSGTGAGQGGRDPEKFALSMSASATNDRPAPAHGGAGLIPVLAATNNNSNYPSLAPHVEPTSSTGVTKKQHEGGGDRKKRPPRPPLAPAASQMDTQYVNMLLALDGIPRAHNMMISFYTWILLAGFVLFPGTFSSLQNVQQESPDGLGQTTTRVLNAIQHVPLFVIAWVCCAIGAIGMCYMWWRWMNNYIWLVNRVFLPGFLNSLTGMISTIVNVYGVQHGHFSTSSKITLAVTGAAAIITGALTLVYSLWKLARVKKRHDRQIGKERAGKHGEGIVEQIKRKALETEPEAGMV</sequence>
<evidence type="ECO:0000313" key="3">
    <source>
        <dbReference type="EMBL" id="KAL0958849.1"/>
    </source>
</evidence>
<feature type="region of interest" description="Disordered" evidence="1">
    <location>
        <begin position="1"/>
        <end position="72"/>
    </location>
</feature>
<accession>A0ABR3JSI7</accession>
<keyword evidence="2" id="KW-0812">Transmembrane</keyword>
<feature type="compositionally biased region" description="Basic residues" evidence="1">
    <location>
        <begin position="25"/>
        <end position="35"/>
    </location>
</feature>
<feature type="transmembrane region" description="Helical" evidence="2">
    <location>
        <begin position="234"/>
        <end position="256"/>
    </location>
</feature>
<feature type="transmembrane region" description="Helical" evidence="2">
    <location>
        <begin position="156"/>
        <end position="176"/>
    </location>
</feature>
<keyword evidence="4" id="KW-1185">Reference proteome</keyword>
<keyword evidence="2" id="KW-0472">Membrane</keyword>
<gene>
    <name evidence="3" type="ORF">HGRIS_014168</name>
</gene>
<protein>
    <submittedName>
        <fullName evidence="3">Uncharacterized protein</fullName>
    </submittedName>
</protein>
<organism evidence="3 4">
    <name type="scientific">Hohenbuehelia grisea</name>
    <dbReference type="NCBI Taxonomy" id="104357"/>
    <lineage>
        <taxon>Eukaryota</taxon>
        <taxon>Fungi</taxon>
        <taxon>Dikarya</taxon>
        <taxon>Basidiomycota</taxon>
        <taxon>Agaricomycotina</taxon>
        <taxon>Agaricomycetes</taxon>
        <taxon>Agaricomycetidae</taxon>
        <taxon>Agaricales</taxon>
        <taxon>Pleurotineae</taxon>
        <taxon>Pleurotaceae</taxon>
        <taxon>Hohenbuehelia</taxon>
    </lineage>
</organism>
<evidence type="ECO:0000256" key="1">
    <source>
        <dbReference type="SAM" id="MobiDB-lite"/>
    </source>
</evidence>
<keyword evidence="2" id="KW-1133">Transmembrane helix</keyword>
<evidence type="ECO:0000256" key="2">
    <source>
        <dbReference type="SAM" id="Phobius"/>
    </source>
</evidence>
<feature type="transmembrane region" description="Helical" evidence="2">
    <location>
        <begin position="196"/>
        <end position="222"/>
    </location>
</feature>
<dbReference type="Proteomes" id="UP001556367">
    <property type="component" value="Unassembled WGS sequence"/>
</dbReference>